<keyword evidence="4 10" id="KW-0136">Cellulose degradation</keyword>
<gene>
    <name evidence="14" type="primary">LOC101489803</name>
</gene>
<dbReference type="InterPro" id="IPR018221">
    <property type="entry name" value="Glyco_hydro_9_His_AS"/>
</dbReference>
<keyword evidence="11" id="KW-0812">Transmembrane</keyword>
<keyword evidence="6 8" id="KW-0326">Glycosidase</keyword>
<keyword evidence="11" id="KW-1133">Transmembrane helix</keyword>
<proteinExistence type="inferred from homology"/>
<dbReference type="Pfam" id="PF00759">
    <property type="entry name" value="Glyco_hydro_9"/>
    <property type="match status" value="1"/>
</dbReference>
<dbReference type="GO" id="GO:0008810">
    <property type="term" value="F:cellulase activity"/>
    <property type="evidence" value="ECO:0007669"/>
    <property type="project" value="UniProtKB-EC"/>
</dbReference>
<dbReference type="FunFam" id="1.50.10.10:FF:000020">
    <property type="entry name" value="Endoglucanase"/>
    <property type="match status" value="1"/>
</dbReference>
<dbReference type="Gene3D" id="1.50.10.10">
    <property type="match status" value="1"/>
</dbReference>
<feature type="transmembrane region" description="Helical" evidence="11">
    <location>
        <begin position="12"/>
        <end position="30"/>
    </location>
</feature>
<dbReference type="PaxDb" id="3827-XP_004511554.1"/>
<feature type="active site" evidence="9">
    <location>
        <position position="491"/>
    </location>
</feature>
<dbReference type="PROSITE" id="PS00698">
    <property type="entry name" value="GH9_3"/>
    <property type="match status" value="1"/>
</dbReference>
<evidence type="ECO:0000313" key="13">
    <source>
        <dbReference type="Proteomes" id="UP000087171"/>
    </source>
</evidence>
<dbReference type="GeneID" id="101489803"/>
<dbReference type="eggNOG" id="ENOG502QRF6">
    <property type="taxonomic scope" value="Eukaryota"/>
</dbReference>
<organism evidence="13 14">
    <name type="scientific">Cicer arietinum</name>
    <name type="common">Chickpea</name>
    <name type="synonym">Garbanzo</name>
    <dbReference type="NCBI Taxonomy" id="3827"/>
    <lineage>
        <taxon>Eukaryota</taxon>
        <taxon>Viridiplantae</taxon>
        <taxon>Streptophyta</taxon>
        <taxon>Embryophyta</taxon>
        <taxon>Tracheophyta</taxon>
        <taxon>Spermatophyta</taxon>
        <taxon>Magnoliopsida</taxon>
        <taxon>eudicotyledons</taxon>
        <taxon>Gunneridae</taxon>
        <taxon>Pentapetalae</taxon>
        <taxon>rosids</taxon>
        <taxon>fabids</taxon>
        <taxon>Fabales</taxon>
        <taxon>Fabaceae</taxon>
        <taxon>Papilionoideae</taxon>
        <taxon>50 kb inversion clade</taxon>
        <taxon>NPAAA clade</taxon>
        <taxon>Hologalegina</taxon>
        <taxon>IRL clade</taxon>
        <taxon>Cicereae</taxon>
        <taxon>Cicer</taxon>
    </lineage>
</organism>
<dbReference type="AlphaFoldDB" id="A0A1S2YXL3"/>
<sequence>MYIDAELLGIKRVIMGCCLLISGLILWFAMGNHNGLLAIMDEELIINSSSSANYDYADALGKAILFFEGQRSGKLPKDQRVKWRGDSALSDGKPQNVDLVGGYYDAGDNVKFGWPMSFTVSLLSWAAVEYESEISSVNQLGYLHSAIRWGADFIFQSHTSPTTLFTQVGDGNADHQCWERPEDMDTPRTVYKIDANSPGTEAAAEAAAALSAASIVFKKTDVNYSSKLLKQSKSLFDFADKYRGSYSASCPFYCSYSGYQDELLWAASWLYKASGESKYLKYIIDNQGWSQTGSEFSWDNKFVGAQTLLTQEFYDGKKELSKIQSDAESFICGLMPGSSSVQIKTTPGGLLYTRDSSNLQYTTTSTMVLFIFSKILNKNHIDGIHCGSSHFSPSEISAFAKSQVDYILGKNPMKMSYMVGYGSKYPKQLHHRGSSIPSIKVHPTKVGCNDGHSDYFSSSNPNPNIHVGAIVGGPDSNDQFSDARSDYSHSEPTTYMNAAFIGSVAALLGETNIRTLQFSQIGRMKAKETN</sequence>
<comment type="catalytic activity">
    <reaction evidence="1 10">
        <text>Endohydrolysis of (1-&gt;4)-beta-D-glucosidic linkages in cellulose, lichenin and cereal beta-D-glucans.</text>
        <dbReference type="EC" id="3.2.1.4"/>
    </reaction>
</comment>
<evidence type="ECO:0000256" key="2">
    <source>
        <dbReference type="ARBA" id="ARBA00007072"/>
    </source>
</evidence>
<dbReference type="SUPFAM" id="SSF48208">
    <property type="entry name" value="Six-hairpin glycosidases"/>
    <property type="match status" value="1"/>
</dbReference>
<evidence type="ECO:0000256" key="7">
    <source>
        <dbReference type="ARBA" id="ARBA00023326"/>
    </source>
</evidence>
<dbReference type="EC" id="3.2.1.4" evidence="10"/>
<evidence type="ECO:0000256" key="1">
    <source>
        <dbReference type="ARBA" id="ARBA00000966"/>
    </source>
</evidence>
<reference evidence="13" key="1">
    <citation type="journal article" date="2013" name="Nat. Biotechnol.">
        <title>Draft genome sequence of chickpea (Cicer arietinum) provides a resource for trait improvement.</title>
        <authorList>
            <person name="Varshney R.K."/>
            <person name="Song C."/>
            <person name="Saxena R.K."/>
            <person name="Azam S."/>
            <person name="Yu S."/>
            <person name="Sharpe A.G."/>
            <person name="Cannon S."/>
            <person name="Baek J."/>
            <person name="Rosen B.D."/>
            <person name="Tar'an B."/>
            <person name="Millan T."/>
            <person name="Zhang X."/>
            <person name="Ramsay L.D."/>
            <person name="Iwata A."/>
            <person name="Wang Y."/>
            <person name="Nelson W."/>
            <person name="Farmer A.D."/>
            <person name="Gaur P.M."/>
            <person name="Soderlund C."/>
            <person name="Penmetsa R.V."/>
            <person name="Xu C."/>
            <person name="Bharti A.K."/>
            <person name="He W."/>
            <person name="Winter P."/>
            <person name="Zhao S."/>
            <person name="Hane J.K."/>
            <person name="Carrasquilla-Garcia N."/>
            <person name="Condie J.A."/>
            <person name="Upadhyaya H.D."/>
            <person name="Luo M.C."/>
            <person name="Thudi M."/>
            <person name="Gowda C.L."/>
            <person name="Singh N.P."/>
            <person name="Lichtenzveig J."/>
            <person name="Gali K.K."/>
            <person name="Rubio J."/>
            <person name="Nadarajan N."/>
            <person name="Dolezel J."/>
            <person name="Bansal K.C."/>
            <person name="Xu X."/>
            <person name="Edwards D."/>
            <person name="Zhang G."/>
            <person name="Kahl G."/>
            <person name="Gil J."/>
            <person name="Singh K.B."/>
            <person name="Datta S.K."/>
            <person name="Jackson S.A."/>
            <person name="Wang J."/>
            <person name="Cook D.R."/>
        </authorList>
    </citation>
    <scope>NUCLEOTIDE SEQUENCE [LARGE SCALE GENOMIC DNA]</scope>
    <source>
        <strain evidence="13">cv. CDC Frontier</strain>
    </source>
</reference>
<keyword evidence="11" id="KW-0472">Membrane</keyword>
<feature type="active site" evidence="8">
    <location>
        <position position="430"/>
    </location>
</feature>
<evidence type="ECO:0000256" key="9">
    <source>
        <dbReference type="PROSITE-ProRule" id="PRU10060"/>
    </source>
</evidence>
<dbReference type="STRING" id="3827.A0A1S2YXL3"/>
<dbReference type="Proteomes" id="UP000087171">
    <property type="component" value="Chromosome Ca8"/>
</dbReference>
<keyword evidence="7 8" id="KW-0624">Polysaccharide degradation</keyword>
<dbReference type="PANTHER" id="PTHR22298">
    <property type="entry name" value="ENDO-1,4-BETA-GLUCANASE"/>
    <property type="match status" value="1"/>
</dbReference>
<keyword evidence="5 8" id="KW-0119">Carbohydrate metabolism</keyword>
<accession>A0A1S2YXL3</accession>
<dbReference type="SMR" id="A0A1S2YXL3"/>
<evidence type="ECO:0000256" key="11">
    <source>
        <dbReference type="SAM" id="Phobius"/>
    </source>
</evidence>
<evidence type="ECO:0000256" key="10">
    <source>
        <dbReference type="RuleBase" id="RU361166"/>
    </source>
</evidence>
<reference evidence="14" key="2">
    <citation type="submission" date="2025-08" db="UniProtKB">
        <authorList>
            <consortium name="RefSeq"/>
        </authorList>
    </citation>
    <scope>IDENTIFICATION</scope>
    <source>
        <tissue evidence="14">Etiolated seedlings</tissue>
    </source>
</reference>
<dbReference type="RefSeq" id="XP_004511554.1">
    <property type="nucleotide sequence ID" value="XM_004511497.3"/>
</dbReference>
<protein>
    <recommendedName>
        <fullName evidence="10">Endoglucanase</fullName>
        <ecNumber evidence="10">3.2.1.4</ecNumber>
    </recommendedName>
</protein>
<dbReference type="GO" id="GO:0030245">
    <property type="term" value="P:cellulose catabolic process"/>
    <property type="evidence" value="ECO:0007669"/>
    <property type="project" value="UniProtKB-KW"/>
</dbReference>
<dbReference type="InterPro" id="IPR008928">
    <property type="entry name" value="6-hairpin_glycosidase_sf"/>
</dbReference>
<dbReference type="InterPro" id="IPR001701">
    <property type="entry name" value="Glyco_hydro_9"/>
</dbReference>
<evidence type="ECO:0000256" key="5">
    <source>
        <dbReference type="ARBA" id="ARBA00023277"/>
    </source>
</evidence>
<keyword evidence="13" id="KW-1185">Reference proteome</keyword>
<evidence type="ECO:0000256" key="8">
    <source>
        <dbReference type="PROSITE-ProRule" id="PRU10059"/>
    </source>
</evidence>
<dbReference type="InterPro" id="IPR033126">
    <property type="entry name" value="Glyco_hydro_9_Asp/Glu_AS"/>
</dbReference>
<dbReference type="OrthoDB" id="10257085at2759"/>
<evidence type="ECO:0000256" key="6">
    <source>
        <dbReference type="ARBA" id="ARBA00023295"/>
    </source>
</evidence>
<evidence type="ECO:0000256" key="4">
    <source>
        <dbReference type="ARBA" id="ARBA00023001"/>
    </source>
</evidence>
<comment type="similarity">
    <text evidence="2 8 10">Belongs to the glycosyl hydrolase 9 (cellulase E) family.</text>
</comment>
<feature type="active site" evidence="9">
    <location>
        <position position="482"/>
    </location>
</feature>
<evidence type="ECO:0000313" key="14">
    <source>
        <dbReference type="RefSeq" id="XP_004511554.1"/>
    </source>
</evidence>
<name>A0A1S2YXL3_CICAR</name>
<evidence type="ECO:0000259" key="12">
    <source>
        <dbReference type="Pfam" id="PF00759"/>
    </source>
</evidence>
<dbReference type="PROSITE" id="PS00592">
    <property type="entry name" value="GH9_2"/>
    <property type="match status" value="1"/>
</dbReference>
<keyword evidence="3 8" id="KW-0378">Hydrolase</keyword>
<dbReference type="KEGG" id="cam:101489803"/>
<feature type="domain" description="Glycoside hydrolase family 9" evidence="12">
    <location>
        <begin position="56"/>
        <end position="502"/>
    </location>
</feature>
<dbReference type="InterPro" id="IPR012341">
    <property type="entry name" value="6hp_glycosidase-like_sf"/>
</dbReference>
<evidence type="ECO:0000256" key="3">
    <source>
        <dbReference type="ARBA" id="ARBA00022801"/>
    </source>
</evidence>